<evidence type="ECO:0000256" key="1">
    <source>
        <dbReference type="ARBA" id="ARBA00008798"/>
    </source>
</evidence>
<evidence type="ECO:0000256" key="7">
    <source>
        <dbReference type="ARBA" id="ARBA00023125"/>
    </source>
</evidence>
<dbReference type="Gene3D" id="1.10.10.1330">
    <property type="entry name" value="RNA polymerase sigma-54 factor, core-binding domain"/>
    <property type="match status" value="1"/>
</dbReference>
<protein>
    <recommendedName>
        <fullName evidence="9">RNA polymerase sigma-54 factor</fullName>
    </recommendedName>
</protein>
<dbReference type="Pfam" id="PF04552">
    <property type="entry name" value="Sigma54_DBD"/>
    <property type="match status" value="1"/>
</dbReference>
<dbReference type="InterPro" id="IPR007046">
    <property type="entry name" value="RNA_pol_sigma_54_core-bd"/>
</dbReference>
<keyword evidence="3 9" id="KW-0808">Transferase</keyword>
<dbReference type="GO" id="GO:0006352">
    <property type="term" value="P:DNA-templated transcription initiation"/>
    <property type="evidence" value="ECO:0007669"/>
    <property type="project" value="InterPro"/>
</dbReference>
<feature type="domain" description="RNA polymerase sigma factor 54 core-binding" evidence="11">
    <location>
        <begin position="67"/>
        <end position="245"/>
    </location>
</feature>
<keyword evidence="8 9" id="KW-0804">Transcription</keyword>
<evidence type="ECO:0000259" key="11">
    <source>
        <dbReference type="Pfam" id="PF04963"/>
    </source>
</evidence>
<dbReference type="PIRSF" id="PIRSF000774">
    <property type="entry name" value="RpoN"/>
    <property type="match status" value="1"/>
</dbReference>
<keyword evidence="4 9" id="KW-0548">Nucleotidyltransferase</keyword>
<dbReference type="RefSeq" id="WP_170076226.1">
    <property type="nucleotide sequence ID" value="NZ_PVEP01000008.1"/>
</dbReference>
<dbReference type="InterPro" id="IPR000394">
    <property type="entry name" value="RNA_pol_sigma_54"/>
</dbReference>
<dbReference type="Pfam" id="PF00309">
    <property type="entry name" value="Sigma54_AID"/>
    <property type="match status" value="1"/>
</dbReference>
<dbReference type="AlphaFoldDB" id="A0A2S8S3Z8"/>
<evidence type="ECO:0000259" key="10">
    <source>
        <dbReference type="Pfam" id="PF04552"/>
    </source>
</evidence>
<dbReference type="GO" id="GO:0016987">
    <property type="term" value="F:sigma factor activity"/>
    <property type="evidence" value="ECO:0007669"/>
    <property type="project" value="UniProtKB-KW"/>
</dbReference>
<dbReference type="PANTHER" id="PTHR32248">
    <property type="entry name" value="RNA POLYMERASE SIGMA-54 FACTOR"/>
    <property type="match status" value="1"/>
</dbReference>
<dbReference type="GO" id="GO:0001216">
    <property type="term" value="F:DNA-binding transcription activator activity"/>
    <property type="evidence" value="ECO:0007669"/>
    <property type="project" value="InterPro"/>
</dbReference>
<dbReference type="GO" id="GO:0016779">
    <property type="term" value="F:nucleotidyltransferase activity"/>
    <property type="evidence" value="ECO:0007669"/>
    <property type="project" value="UniProtKB-KW"/>
</dbReference>
<dbReference type="PRINTS" id="PR00045">
    <property type="entry name" value="SIGMA54FCT"/>
</dbReference>
<dbReference type="PROSITE" id="PS50044">
    <property type="entry name" value="SIGMA54_3"/>
    <property type="match status" value="1"/>
</dbReference>
<evidence type="ECO:0000256" key="8">
    <source>
        <dbReference type="ARBA" id="ARBA00023163"/>
    </source>
</evidence>
<evidence type="ECO:0000256" key="6">
    <source>
        <dbReference type="ARBA" id="ARBA00023082"/>
    </source>
</evidence>
<feature type="domain" description="RNA polymerase sigma factor 54 DNA-binding" evidence="10">
    <location>
        <begin position="263"/>
        <end position="413"/>
    </location>
</feature>
<evidence type="ECO:0000256" key="4">
    <source>
        <dbReference type="ARBA" id="ARBA00022695"/>
    </source>
</evidence>
<proteinExistence type="inferred from homology"/>
<dbReference type="InterPro" id="IPR038709">
    <property type="entry name" value="RpoN_core-bd_sf"/>
</dbReference>
<comment type="function">
    <text evidence="9">Sigma factors are initiation factors that promote the attachment of RNA polymerase to specific initiation sites and are then released.</text>
</comment>
<accession>A0A2S8S3Z8</accession>
<name>A0A2S8S3Z8_9RHOB</name>
<dbReference type="GO" id="GO:0000428">
    <property type="term" value="C:DNA-directed RNA polymerase complex"/>
    <property type="evidence" value="ECO:0007669"/>
    <property type="project" value="UniProtKB-KW"/>
</dbReference>
<sequence>MALKSRVNLTTRQALTLSGQMRESLTILRLPTAALLDDIAREAAENPFLVVEGPAGGTSAFDYAIETTAAPESLIDTLTRQLALQRLDPPTLAAASYLVGELREDGYLDTALDEIAAETGAPLDILERGLHALQRCEPAGIGARDLPECLALQLIDAGIDGALARRATAHLTDFAEGRWPRLEKLLSLPEARLRQIADLLRRFPSHPVEGDTAAPAILIPEIRIDRIGRRVEARLNADAIPRVAVLSADRAALTGGDLRGLYDRAGALAAAIGARLTTLKRIATVIAARQEAFFLGGAAPSLQPLSRAEIAAELDLHPSTVGRALNGKALIADGKVHPFSRFFSRPLPGGAAPVSPFDAQRRIRELVAAEDPGAPLADAKIQSHLKNEGVDIARRTVAKYRKCMRIPSSFARRTRKPLAKDGSQPPSGD</sequence>
<dbReference type="PROSITE" id="PS00718">
    <property type="entry name" value="SIGMA54_2"/>
    <property type="match status" value="1"/>
</dbReference>
<dbReference type="Gene3D" id="1.10.10.60">
    <property type="entry name" value="Homeodomain-like"/>
    <property type="match status" value="1"/>
</dbReference>
<organism evidence="12 13">
    <name type="scientific">Albidovulum denitrificans</name>
    <dbReference type="NCBI Taxonomy" id="404881"/>
    <lineage>
        <taxon>Bacteria</taxon>
        <taxon>Pseudomonadati</taxon>
        <taxon>Pseudomonadota</taxon>
        <taxon>Alphaproteobacteria</taxon>
        <taxon>Rhodobacterales</taxon>
        <taxon>Paracoccaceae</taxon>
        <taxon>Albidovulum</taxon>
    </lineage>
</organism>
<evidence type="ECO:0000256" key="9">
    <source>
        <dbReference type="PIRNR" id="PIRNR000774"/>
    </source>
</evidence>
<evidence type="ECO:0000256" key="2">
    <source>
        <dbReference type="ARBA" id="ARBA00022478"/>
    </source>
</evidence>
<dbReference type="InterPro" id="IPR007634">
    <property type="entry name" value="RNA_pol_sigma_54_DNA-bd"/>
</dbReference>
<keyword evidence="7 9" id="KW-0238">DNA-binding</keyword>
<keyword evidence="13" id="KW-1185">Reference proteome</keyword>
<comment type="similarity">
    <text evidence="1 9">Belongs to the sigma-54 factor family.</text>
</comment>
<dbReference type="PANTHER" id="PTHR32248:SF4">
    <property type="entry name" value="RNA POLYMERASE SIGMA-54 FACTOR"/>
    <property type="match status" value="1"/>
</dbReference>
<comment type="caution">
    <text evidence="12">The sequence shown here is derived from an EMBL/GenBank/DDBJ whole genome shotgun (WGS) entry which is preliminary data.</text>
</comment>
<evidence type="ECO:0000313" key="13">
    <source>
        <dbReference type="Proteomes" id="UP000238338"/>
    </source>
</evidence>
<keyword evidence="5 9" id="KW-0805">Transcription regulation</keyword>
<keyword evidence="6 9" id="KW-0731">Sigma factor</keyword>
<evidence type="ECO:0000313" key="12">
    <source>
        <dbReference type="EMBL" id="PQV55513.1"/>
    </source>
</evidence>
<gene>
    <name evidence="12" type="ORF">LX70_03175</name>
</gene>
<evidence type="ECO:0000256" key="3">
    <source>
        <dbReference type="ARBA" id="ARBA00022679"/>
    </source>
</evidence>
<dbReference type="Proteomes" id="UP000238338">
    <property type="component" value="Unassembled WGS sequence"/>
</dbReference>
<keyword evidence="2 9" id="KW-0240">DNA-directed RNA polymerase</keyword>
<reference evidence="12 13" key="1">
    <citation type="submission" date="2018-02" db="EMBL/GenBank/DDBJ databases">
        <title>Genomic Encyclopedia of Archaeal and Bacterial Type Strains, Phase II (KMG-II): from individual species to whole genera.</title>
        <authorList>
            <person name="Goeker M."/>
        </authorList>
    </citation>
    <scope>NUCLEOTIDE SEQUENCE [LARGE SCALE GENOMIC DNA]</scope>
    <source>
        <strain evidence="12 13">DSM 18921</strain>
    </source>
</reference>
<dbReference type="EMBL" id="PVEP01000008">
    <property type="protein sequence ID" value="PQV55513.1"/>
    <property type="molecule type" value="Genomic_DNA"/>
</dbReference>
<dbReference type="GO" id="GO:0003677">
    <property type="term" value="F:DNA binding"/>
    <property type="evidence" value="ECO:0007669"/>
    <property type="project" value="UniProtKB-KW"/>
</dbReference>
<dbReference type="Pfam" id="PF04963">
    <property type="entry name" value="Sigma54_CBD"/>
    <property type="match status" value="1"/>
</dbReference>
<evidence type="ECO:0000256" key="5">
    <source>
        <dbReference type="ARBA" id="ARBA00023015"/>
    </source>
</evidence>